<protein>
    <recommendedName>
        <fullName evidence="4">F-box domain-containing protein</fullName>
    </recommendedName>
</protein>
<feature type="compositionally biased region" description="Basic and acidic residues" evidence="1">
    <location>
        <begin position="752"/>
        <end position="765"/>
    </location>
</feature>
<evidence type="ECO:0000313" key="3">
    <source>
        <dbReference type="Proteomes" id="UP000077266"/>
    </source>
</evidence>
<accession>A0A165NYS9</accession>
<dbReference type="Gene3D" id="1.20.1280.50">
    <property type="match status" value="1"/>
</dbReference>
<dbReference type="InterPro" id="IPR036047">
    <property type="entry name" value="F-box-like_dom_sf"/>
</dbReference>
<evidence type="ECO:0000313" key="2">
    <source>
        <dbReference type="EMBL" id="KZW01411.1"/>
    </source>
</evidence>
<reference evidence="2 3" key="1">
    <citation type="journal article" date="2016" name="Mol. Biol. Evol.">
        <title>Comparative Genomics of Early-Diverging Mushroom-Forming Fungi Provides Insights into the Origins of Lignocellulose Decay Capabilities.</title>
        <authorList>
            <person name="Nagy L.G."/>
            <person name="Riley R."/>
            <person name="Tritt A."/>
            <person name="Adam C."/>
            <person name="Daum C."/>
            <person name="Floudas D."/>
            <person name="Sun H."/>
            <person name="Yadav J.S."/>
            <person name="Pangilinan J."/>
            <person name="Larsson K.H."/>
            <person name="Matsuura K."/>
            <person name="Barry K."/>
            <person name="Labutti K."/>
            <person name="Kuo R."/>
            <person name="Ohm R.A."/>
            <person name="Bhattacharya S.S."/>
            <person name="Shirouzu T."/>
            <person name="Yoshinaga Y."/>
            <person name="Martin F.M."/>
            <person name="Grigoriev I.V."/>
            <person name="Hibbett D.S."/>
        </authorList>
    </citation>
    <scope>NUCLEOTIDE SEQUENCE [LARGE SCALE GENOMIC DNA]</scope>
    <source>
        <strain evidence="2 3">HHB12029</strain>
    </source>
</reference>
<evidence type="ECO:0008006" key="4">
    <source>
        <dbReference type="Google" id="ProtNLM"/>
    </source>
</evidence>
<organism evidence="2 3">
    <name type="scientific">Exidia glandulosa HHB12029</name>
    <dbReference type="NCBI Taxonomy" id="1314781"/>
    <lineage>
        <taxon>Eukaryota</taxon>
        <taxon>Fungi</taxon>
        <taxon>Dikarya</taxon>
        <taxon>Basidiomycota</taxon>
        <taxon>Agaricomycotina</taxon>
        <taxon>Agaricomycetes</taxon>
        <taxon>Auriculariales</taxon>
        <taxon>Exidiaceae</taxon>
        <taxon>Exidia</taxon>
    </lineage>
</organism>
<dbReference type="EMBL" id="KV425894">
    <property type="protein sequence ID" value="KZW01411.1"/>
    <property type="molecule type" value="Genomic_DNA"/>
</dbReference>
<evidence type="ECO:0000256" key="1">
    <source>
        <dbReference type="SAM" id="MobiDB-lite"/>
    </source>
</evidence>
<proteinExistence type="predicted"/>
<dbReference type="AlphaFoldDB" id="A0A165NYS9"/>
<feature type="region of interest" description="Disordered" evidence="1">
    <location>
        <begin position="752"/>
        <end position="772"/>
    </location>
</feature>
<name>A0A165NYS9_EXIGL</name>
<dbReference type="Proteomes" id="UP000077266">
    <property type="component" value="Unassembled WGS sequence"/>
</dbReference>
<dbReference type="SUPFAM" id="SSF81383">
    <property type="entry name" value="F-box domain"/>
    <property type="match status" value="1"/>
</dbReference>
<feature type="compositionally biased region" description="Acidic residues" evidence="1">
    <location>
        <begin position="246"/>
        <end position="263"/>
    </location>
</feature>
<gene>
    <name evidence="2" type="ORF">EXIGLDRAFT_790804</name>
</gene>
<keyword evidence="3" id="KW-1185">Reference proteome</keyword>
<sequence length="1122" mass="123044">MPWEVQQIYINRCTRTYGRNGTVDQNRLYPLQRAARVFAQTPGSTGKVGLMQLATSVYSFDDGEREERHIVACQLPTQPSSQSLKSVTDLIPIPFHPHSMEPDYSSGPLRALHDAAYAALDANLGDPSPQEIKKRIDAAQRCLSAAHAVALRKRNSTTSMQHRLPDELWLLVWAQAHPADRITLTHVCHFWRALALRSPRMWTHVEVYSLEHRLGCDCNRCTFQEEEKFVPSSPVDEDSSGSSSGSDEEGDDDGASDSDEDANADIGRHDPGWTNIRTLRHVLKRNGSLPFSLEFTCDMAKASIWVAMRILNALASHGHASRLRELNITYVDPLIVRCVLSALKVPVPVLEILSCTRIHANSALAQSFPIPIQIDMPALRVLQFSPELAWTDNRIGSDPGAQLPTLRRLELTVIPGPWTAWRSLRSMLELCPTLEDLHLHVDPVDDDPNFNISPSHGIDAACRGIRNLTIDGVGSVCESTILRLFAHSASQRASLALRYSTFTTLGFGILGDLPRDEPKELLLVHAAGVFSIEAKTVAPTGSKTRALSCPVPPHDGSLCPRVWKHLTPNSIVKLDVDVSIFTALIRTMPQGQTGAAVTELSLFLDVGNDLPLIHKAARSVFPALRTLRLCGPPRVAARPLNSAALALFVDNLHLPQELDSLVLEHIALTTTGGKGTGLARSVLFRATPIPVSLRRRASWEPQLIYPFLVASCDSGYLQLCPSRKEAIRRSVEFISTGRPSCSATVARFDRLTSPEEEERPRRVTERNGSGAFKGREGTVNVSLVKNEQAGAASFCIADKNSTWSPSAKGANLASTWVGHEIASSIENLMADDSLLETCKTPCHHRAEVRRYPVRKTQVVKREDLQLGCAFEDGRDILRGRDTCSKAAQGSEILGEGGEGSDEVVQLARGITIEVQSDDAVGMQEQGLCYHFVHGRVVVSVQLAYVDSHLESEVATTKKHLLDSAQVRASPWRLAKPVDTVAAMLEIRAPAMAYWLLASATSGKRPKPSSGPVAAGFARLKSTARSEGCTWARRSNSVARAPWSSKLRYKARCRLEEPRSGSCSTSTFTNRNVGVEYQDAPRSADARPFGEGTGRRQDAKSRITQRGKVPCDERSADSNSLTY</sequence>
<feature type="region of interest" description="Disordered" evidence="1">
    <location>
        <begin position="1073"/>
        <end position="1122"/>
    </location>
</feature>
<feature type="region of interest" description="Disordered" evidence="1">
    <location>
        <begin position="229"/>
        <end position="269"/>
    </location>
</feature>
<dbReference type="InParanoid" id="A0A165NYS9"/>